<dbReference type="EMBL" id="CABPRJ010000486">
    <property type="protein sequence ID" value="VVC29037.1"/>
    <property type="molecule type" value="Genomic_DNA"/>
</dbReference>
<evidence type="ECO:0000313" key="6">
    <source>
        <dbReference type="Proteomes" id="UP000325440"/>
    </source>
</evidence>
<dbReference type="InterPro" id="IPR013892">
    <property type="entry name" value="Cyt_c_biogenesis_Cmc1-like"/>
</dbReference>
<keyword evidence="6" id="KW-1185">Reference proteome</keyword>
<evidence type="ECO:0000256" key="4">
    <source>
        <dbReference type="SAM" id="MobiDB-lite"/>
    </source>
</evidence>
<dbReference type="PROSITE" id="PS51808">
    <property type="entry name" value="CHCH"/>
    <property type="match status" value="1"/>
</dbReference>
<gene>
    <name evidence="5" type="ORF">CINCED_3A007009</name>
</gene>
<protein>
    <recommendedName>
        <fullName evidence="3">COX assembly mitochondrial protein</fullName>
    </recommendedName>
</protein>
<dbReference type="PANTHER" id="PTHR22977">
    <property type="entry name" value="COX ASSEMBLY MITOCHONDRIAL PROTEIN"/>
    <property type="match status" value="1"/>
</dbReference>
<dbReference type="Pfam" id="PF08583">
    <property type="entry name" value="Cmc1"/>
    <property type="match status" value="1"/>
</dbReference>
<evidence type="ECO:0000256" key="2">
    <source>
        <dbReference type="ARBA" id="ARBA00023157"/>
    </source>
</evidence>
<evidence type="ECO:0000313" key="5">
    <source>
        <dbReference type="EMBL" id="VVC29037.1"/>
    </source>
</evidence>
<dbReference type="OrthoDB" id="6224010at2759"/>
<feature type="compositionally biased region" description="Basic and acidic residues" evidence="4">
    <location>
        <begin position="1"/>
        <end position="12"/>
    </location>
</feature>
<comment type="subcellular location">
    <subcellularLocation>
        <location evidence="3">Mitochondrion</location>
    </subcellularLocation>
</comment>
<evidence type="ECO:0000256" key="3">
    <source>
        <dbReference type="RuleBase" id="RU364104"/>
    </source>
</evidence>
<keyword evidence="2" id="KW-1015">Disulfide bond</keyword>
<comment type="similarity">
    <text evidence="1 3">Belongs to the CMC family.</text>
</comment>
<feature type="region of interest" description="Disordered" evidence="4">
    <location>
        <begin position="1"/>
        <end position="23"/>
    </location>
</feature>
<proteinExistence type="inferred from homology"/>
<sequence>MVAMSEVKENRKPRYGGGPHGLGDPDDYKLRKIEANVLIPKIIREKAKYEKCAVENKVFGDCCLDTGFWMFYKCRAEVKELNNCMAKWFVDDDFIKECRNQYLNDRRKYRLTGVGKHEEKKMVLVCGALAQIV</sequence>
<organism evidence="5 6">
    <name type="scientific">Cinara cedri</name>
    <dbReference type="NCBI Taxonomy" id="506608"/>
    <lineage>
        <taxon>Eukaryota</taxon>
        <taxon>Metazoa</taxon>
        <taxon>Ecdysozoa</taxon>
        <taxon>Arthropoda</taxon>
        <taxon>Hexapoda</taxon>
        <taxon>Insecta</taxon>
        <taxon>Pterygota</taxon>
        <taxon>Neoptera</taxon>
        <taxon>Paraneoptera</taxon>
        <taxon>Hemiptera</taxon>
        <taxon>Sternorrhyncha</taxon>
        <taxon>Aphidomorpha</taxon>
        <taxon>Aphidoidea</taxon>
        <taxon>Aphididae</taxon>
        <taxon>Lachninae</taxon>
        <taxon>Cinara</taxon>
    </lineage>
</organism>
<keyword evidence="3" id="KW-0496">Mitochondrion</keyword>
<reference evidence="5 6" key="1">
    <citation type="submission" date="2019-08" db="EMBL/GenBank/DDBJ databases">
        <authorList>
            <person name="Alioto T."/>
            <person name="Alioto T."/>
            <person name="Gomez Garrido J."/>
        </authorList>
    </citation>
    <scope>NUCLEOTIDE SEQUENCE [LARGE SCALE GENOMIC DNA]</scope>
</reference>
<dbReference type="GO" id="GO:0005739">
    <property type="term" value="C:mitochondrion"/>
    <property type="evidence" value="ECO:0007669"/>
    <property type="project" value="UniProtKB-SubCell"/>
</dbReference>
<evidence type="ECO:0000256" key="1">
    <source>
        <dbReference type="ARBA" id="ARBA00007347"/>
    </source>
</evidence>
<dbReference type="AlphaFoldDB" id="A0A5E4MDW2"/>
<dbReference type="PANTHER" id="PTHR22977:SF5">
    <property type="entry name" value="COX ASSEMBLY MITOCHONDRIAL PROTEIN HOMOLOG"/>
    <property type="match status" value="1"/>
</dbReference>
<dbReference type="Proteomes" id="UP000325440">
    <property type="component" value="Unassembled WGS sequence"/>
</dbReference>
<accession>A0A5E4MDW2</accession>
<name>A0A5E4MDW2_9HEMI</name>